<dbReference type="AlphaFoldDB" id="A0AAC9J0I3"/>
<dbReference type="GeneID" id="71514645"/>
<evidence type="ECO:0000313" key="2">
    <source>
        <dbReference type="EMBL" id="APC48408.1"/>
    </source>
</evidence>
<accession>A0AAC9J0I3</accession>
<protein>
    <submittedName>
        <fullName evidence="2">Uncharacterized protein</fullName>
    </submittedName>
</protein>
<gene>
    <name evidence="2" type="ORF">BME96_09595</name>
</gene>
<proteinExistence type="predicted"/>
<reference evidence="2 3" key="1">
    <citation type="submission" date="2016-11" db="EMBL/GenBank/DDBJ databases">
        <title>Complete genome sequencing of Virgibacillus halodenitrificans PDB-F2.</title>
        <authorList>
            <person name="Sun Z."/>
            <person name="Zhou Y."/>
            <person name="Li H."/>
        </authorList>
    </citation>
    <scope>NUCLEOTIDE SEQUENCE [LARGE SCALE GENOMIC DNA]</scope>
    <source>
        <strain evidence="2 3">PDB-F2</strain>
    </source>
</reference>
<evidence type="ECO:0000256" key="1">
    <source>
        <dbReference type="SAM" id="Phobius"/>
    </source>
</evidence>
<dbReference type="Proteomes" id="UP000182945">
    <property type="component" value="Chromosome"/>
</dbReference>
<dbReference type="KEGG" id="vhl:BME96_09595"/>
<name>A0AAC9J0I3_VIRHA</name>
<sequence>MDSNQSKDQATELRKLVTDDEKSIDIAEEGNIEDDETTKIDLLNLPPRKQVHTTKKSTKVKVSSAFIRFIIVFLALTFLVLIAYYLWY</sequence>
<evidence type="ECO:0000313" key="3">
    <source>
        <dbReference type="Proteomes" id="UP000182945"/>
    </source>
</evidence>
<keyword evidence="1" id="KW-0472">Membrane</keyword>
<dbReference type="RefSeq" id="WP_019378347.1">
    <property type="nucleotide sequence ID" value="NZ_CP017962.1"/>
</dbReference>
<dbReference type="EMBL" id="CP017962">
    <property type="protein sequence ID" value="APC48408.1"/>
    <property type="molecule type" value="Genomic_DNA"/>
</dbReference>
<feature type="transmembrane region" description="Helical" evidence="1">
    <location>
        <begin position="65"/>
        <end position="87"/>
    </location>
</feature>
<keyword evidence="1" id="KW-1133">Transmembrane helix</keyword>
<keyword evidence="1" id="KW-0812">Transmembrane</keyword>
<organism evidence="2 3">
    <name type="scientific">Virgibacillus halodenitrificans</name>
    <name type="common">Bacillus halodenitrificans</name>
    <dbReference type="NCBI Taxonomy" id="1482"/>
    <lineage>
        <taxon>Bacteria</taxon>
        <taxon>Bacillati</taxon>
        <taxon>Bacillota</taxon>
        <taxon>Bacilli</taxon>
        <taxon>Bacillales</taxon>
        <taxon>Bacillaceae</taxon>
        <taxon>Virgibacillus</taxon>
    </lineage>
</organism>